<dbReference type="Pfam" id="PF00353">
    <property type="entry name" value="HemolysinCabind"/>
    <property type="match status" value="4"/>
</dbReference>
<comment type="caution">
    <text evidence="3">The sequence shown here is derived from an EMBL/GenBank/DDBJ whole genome shotgun (WGS) entry which is preliminary data.</text>
</comment>
<keyword evidence="4" id="KW-1185">Reference proteome</keyword>
<reference evidence="4" key="1">
    <citation type="submission" date="2017-11" db="EMBL/GenBank/DDBJ databases">
        <authorList>
            <person name="Kuznetsova I."/>
            <person name="Sazanova A."/>
            <person name="Chirak E."/>
            <person name="Safronova V."/>
            <person name="Willems A."/>
        </authorList>
    </citation>
    <scope>NUCLEOTIDE SEQUENCE [LARGE SCALE GENOMIC DNA]</scope>
    <source>
        <strain evidence="4">PEPV15</strain>
    </source>
</reference>
<name>A0A2P7APP6_9HYPH</name>
<evidence type="ECO:0000313" key="3">
    <source>
        <dbReference type="EMBL" id="PSH56185.1"/>
    </source>
</evidence>
<organism evidence="3 4">
    <name type="scientific">Phyllobacterium endophyticum</name>
    <dbReference type="NCBI Taxonomy" id="1149773"/>
    <lineage>
        <taxon>Bacteria</taxon>
        <taxon>Pseudomonadati</taxon>
        <taxon>Pseudomonadota</taxon>
        <taxon>Alphaproteobacteria</taxon>
        <taxon>Hyphomicrobiales</taxon>
        <taxon>Phyllobacteriaceae</taxon>
        <taxon>Phyllobacterium</taxon>
    </lineage>
</organism>
<dbReference type="Proteomes" id="UP000241158">
    <property type="component" value="Unassembled WGS sequence"/>
</dbReference>
<dbReference type="InterPro" id="IPR018511">
    <property type="entry name" value="Hemolysin-typ_Ca-bd_CS"/>
</dbReference>
<dbReference type="PANTHER" id="PTHR38340:SF1">
    <property type="entry name" value="S-LAYER PROTEIN"/>
    <property type="match status" value="1"/>
</dbReference>
<evidence type="ECO:0000256" key="2">
    <source>
        <dbReference type="ARBA" id="ARBA00022525"/>
    </source>
</evidence>
<proteinExistence type="predicted"/>
<dbReference type="InterPro" id="IPR011049">
    <property type="entry name" value="Serralysin-like_metalloprot_C"/>
</dbReference>
<dbReference type="PROSITE" id="PS00330">
    <property type="entry name" value="HEMOLYSIN_CALCIUM"/>
    <property type="match status" value="6"/>
</dbReference>
<dbReference type="GO" id="GO:0005576">
    <property type="term" value="C:extracellular region"/>
    <property type="evidence" value="ECO:0007669"/>
    <property type="project" value="UniProtKB-SubCell"/>
</dbReference>
<dbReference type="Gene3D" id="2.150.10.10">
    <property type="entry name" value="Serralysin-like metalloprotease, C-terminal"/>
    <property type="match status" value="3"/>
</dbReference>
<keyword evidence="2" id="KW-0964">Secreted</keyword>
<dbReference type="PANTHER" id="PTHR38340">
    <property type="entry name" value="S-LAYER PROTEIN"/>
    <property type="match status" value="1"/>
</dbReference>
<dbReference type="GO" id="GO:0005509">
    <property type="term" value="F:calcium ion binding"/>
    <property type="evidence" value="ECO:0007669"/>
    <property type="project" value="InterPro"/>
</dbReference>
<gene>
    <name evidence="3" type="ORF">CU100_21620</name>
</gene>
<dbReference type="InterPro" id="IPR050557">
    <property type="entry name" value="RTX_toxin/Mannuronan_C5-epim"/>
</dbReference>
<dbReference type="AlphaFoldDB" id="A0A2P7APP6"/>
<accession>A0A2P7APP6</accession>
<dbReference type="SUPFAM" id="SSF51120">
    <property type="entry name" value="beta-Roll"/>
    <property type="match status" value="3"/>
</dbReference>
<evidence type="ECO:0000256" key="1">
    <source>
        <dbReference type="ARBA" id="ARBA00004613"/>
    </source>
</evidence>
<dbReference type="PRINTS" id="PR00313">
    <property type="entry name" value="CABNDNGRPT"/>
</dbReference>
<evidence type="ECO:0000313" key="4">
    <source>
        <dbReference type="Proteomes" id="UP000241158"/>
    </source>
</evidence>
<protein>
    <recommendedName>
        <fullName evidence="5">Calcium-binding protein</fullName>
    </recommendedName>
</protein>
<dbReference type="InterPro" id="IPR001343">
    <property type="entry name" value="Hemolysn_Ca-bd"/>
</dbReference>
<dbReference type="EMBL" id="PGGN01000004">
    <property type="protein sequence ID" value="PSH56185.1"/>
    <property type="molecule type" value="Genomic_DNA"/>
</dbReference>
<comment type="subcellular location">
    <subcellularLocation>
        <location evidence="1">Secreted</location>
    </subcellularLocation>
</comment>
<sequence length="445" mass="45672">MLAAEQQASGEKPARAARMGATIMAIDPSLFAFLEVYNGLWKPEVINPLLGNGTTGNDDVKITSGLSPALLLGSGLAGNDRITLADGALILNIDGGLGSDQLYGNSGINIINGEGGNDYIEGGSGADLLNGGADIDTLSYENSGAAVTVNMTRLTLGNITVSGGHATGDLVANNFENVVGSGHNDTITGNINKNVLIGLGGNDTLHGMNGDDRLIGGAGADTLNGGAGDDTLVGGAGADQLNGGAGVDMADYSTSQHNVVVNLTTTFGNLNDASGDRLYDIENLTGSAFDDTLIGTSGENTLRGGNGMDVLRGEDGSDILIGGGGHDELDGGGGSDTYRYENWTTPGDWEAYTDSIEFDRGSDKLDLSQIDANSIEAGKQAFTIVERIEGNPVFTNHAGELGIFEYQSGDGGLVQVQGDINGDGFSDFIIYTQSPFTVSQDDIIL</sequence>
<evidence type="ECO:0008006" key="5">
    <source>
        <dbReference type="Google" id="ProtNLM"/>
    </source>
</evidence>